<feature type="compositionally biased region" description="Basic residues" evidence="1">
    <location>
        <begin position="9"/>
        <end position="21"/>
    </location>
</feature>
<organism evidence="2 3">
    <name type="scientific">Vallicoccus soli</name>
    <dbReference type="NCBI Taxonomy" id="2339232"/>
    <lineage>
        <taxon>Bacteria</taxon>
        <taxon>Bacillati</taxon>
        <taxon>Actinomycetota</taxon>
        <taxon>Actinomycetes</taxon>
        <taxon>Motilibacterales</taxon>
        <taxon>Vallicoccaceae</taxon>
        <taxon>Vallicoccus</taxon>
    </lineage>
</organism>
<dbReference type="OrthoDB" id="5191158at2"/>
<reference evidence="2 3" key="1">
    <citation type="submission" date="2018-09" db="EMBL/GenBank/DDBJ databases">
        <title>YIM 75000 draft genome.</title>
        <authorList>
            <person name="Tang S."/>
            <person name="Feng Y."/>
        </authorList>
    </citation>
    <scope>NUCLEOTIDE SEQUENCE [LARGE SCALE GENOMIC DNA]</scope>
    <source>
        <strain evidence="2 3">YIM 75000</strain>
    </source>
</reference>
<comment type="caution">
    <text evidence="2">The sequence shown here is derived from an EMBL/GenBank/DDBJ whole genome shotgun (WGS) entry which is preliminary data.</text>
</comment>
<evidence type="ECO:0000256" key="1">
    <source>
        <dbReference type="SAM" id="MobiDB-lite"/>
    </source>
</evidence>
<evidence type="ECO:0000313" key="2">
    <source>
        <dbReference type="EMBL" id="RJK93393.1"/>
    </source>
</evidence>
<protein>
    <submittedName>
        <fullName evidence="2">Fe-S oxidoreductase</fullName>
    </submittedName>
</protein>
<feature type="region of interest" description="Disordered" evidence="1">
    <location>
        <begin position="1"/>
        <end position="21"/>
    </location>
</feature>
<sequence length="135" mass="15204">MAARDRAAQRRAGRAARRAARRARQAARVGRAARAYALLLGAREERHGDLVVLWGLPRRAYPRGGVTWGDAYLTGDRPAARSPARLRHEAVHAQQWRRHGYRFALLYLLAGRSAARNRYEVEAGLEDGGYRPRAH</sequence>
<dbReference type="AlphaFoldDB" id="A0A3A3YQ87"/>
<name>A0A3A3YQ87_9ACTN</name>
<dbReference type="RefSeq" id="WP_119951579.1">
    <property type="nucleotide sequence ID" value="NZ_QZEZ01000009.1"/>
</dbReference>
<dbReference type="Proteomes" id="UP000265614">
    <property type="component" value="Unassembled WGS sequence"/>
</dbReference>
<proteinExistence type="predicted"/>
<gene>
    <name evidence="2" type="ORF">D5H78_16315</name>
</gene>
<accession>A0A3A3YQ87</accession>
<keyword evidence="3" id="KW-1185">Reference proteome</keyword>
<evidence type="ECO:0000313" key="3">
    <source>
        <dbReference type="Proteomes" id="UP000265614"/>
    </source>
</evidence>
<dbReference type="EMBL" id="QZEZ01000009">
    <property type="protein sequence ID" value="RJK93393.1"/>
    <property type="molecule type" value="Genomic_DNA"/>
</dbReference>